<dbReference type="AlphaFoldDB" id="A0A2S0MLM1"/>
<evidence type="ECO:0008006" key="3">
    <source>
        <dbReference type="Google" id="ProtNLM"/>
    </source>
</evidence>
<accession>A0A2S0MLM1</accession>
<reference evidence="2" key="1">
    <citation type="submission" date="2018-03" db="EMBL/GenBank/DDBJ databases">
        <title>Genomic analysis of the strain SH-1 isolated from shrimp intestine.</title>
        <authorList>
            <person name="Kim Y.-S."/>
            <person name="Kim S.-E."/>
            <person name="Kim K.-H."/>
        </authorList>
    </citation>
    <scope>NUCLEOTIDE SEQUENCE [LARGE SCALE GENOMIC DNA]</scope>
    <source>
        <strain evidence="2">SH-1</strain>
    </source>
</reference>
<dbReference type="PROSITE" id="PS51257">
    <property type="entry name" value="PROKAR_LIPOPROTEIN"/>
    <property type="match status" value="1"/>
</dbReference>
<sequence length="64" mass="6594">MKTTKILCAASLVAIAGCSRPGDFCEVYLPVQLTESAARELVATDRDAAEIIATNNGAYAACGS</sequence>
<proteinExistence type="predicted"/>
<organism evidence="1 2">
    <name type="scientific">Pukyongiella litopenaei</name>
    <dbReference type="NCBI Taxonomy" id="2605946"/>
    <lineage>
        <taxon>Bacteria</taxon>
        <taxon>Pseudomonadati</taxon>
        <taxon>Pseudomonadota</taxon>
        <taxon>Alphaproteobacteria</taxon>
        <taxon>Rhodobacterales</taxon>
        <taxon>Paracoccaceae</taxon>
        <taxon>Pukyongiella</taxon>
    </lineage>
</organism>
<name>A0A2S0MLM1_9RHOB</name>
<protein>
    <recommendedName>
        <fullName evidence="3">Lipoprotein</fullName>
    </recommendedName>
</protein>
<evidence type="ECO:0000313" key="1">
    <source>
        <dbReference type="EMBL" id="AVO36583.1"/>
    </source>
</evidence>
<evidence type="ECO:0000313" key="2">
    <source>
        <dbReference type="Proteomes" id="UP000237655"/>
    </source>
</evidence>
<gene>
    <name evidence="1" type="ORF">C6Y53_01955</name>
</gene>
<dbReference type="KEGG" id="thas:C6Y53_01955"/>
<keyword evidence="2" id="KW-1185">Reference proteome</keyword>
<dbReference type="EMBL" id="CP027665">
    <property type="protein sequence ID" value="AVO36583.1"/>
    <property type="molecule type" value="Genomic_DNA"/>
</dbReference>
<dbReference type="Proteomes" id="UP000237655">
    <property type="component" value="Chromosome"/>
</dbReference>